<keyword evidence="7" id="KW-1133">Transmembrane helix</keyword>
<dbReference type="GO" id="GO:0016705">
    <property type="term" value="F:oxidoreductase activity, acting on paired donors, with incorporation or reduction of molecular oxygen"/>
    <property type="evidence" value="ECO:0007669"/>
    <property type="project" value="InterPro"/>
</dbReference>
<evidence type="ECO:0000313" key="14">
    <source>
        <dbReference type="Proteomes" id="UP000593566"/>
    </source>
</evidence>
<evidence type="ECO:0000256" key="1">
    <source>
        <dbReference type="ARBA" id="ARBA00001971"/>
    </source>
</evidence>
<dbReference type="AlphaFoldDB" id="A0A8H6CN36"/>
<dbReference type="PANTHER" id="PTHR46206:SF5">
    <property type="entry name" value="P450, PUTATIVE (EUROFUNG)-RELATED"/>
    <property type="match status" value="1"/>
</dbReference>
<reference evidence="13 14" key="1">
    <citation type="journal article" date="2020" name="Genomics">
        <title>Complete, high-quality genomes from long-read metagenomic sequencing of two wolf lichen thalli reveals enigmatic genome architecture.</title>
        <authorList>
            <person name="McKenzie S.K."/>
            <person name="Walston R.F."/>
            <person name="Allen J.L."/>
        </authorList>
    </citation>
    <scope>NUCLEOTIDE SEQUENCE [LARGE SCALE GENOMIC DNA]</scope>
    <source>
        <strain evidence="13">WasteWater1</strain>
    </source>
</reference>
<dbReference type="GO" id="GO:0016020">
    <property type="term" value="C:membrane"/>
    <property type="evidence" value="ECO:0007669"/>
    <property type="project" value="UniProtKB-SubCell"/>
</dbReference>
<evidence type="ECO:0000256" key="7">
    <source>
        <dbReference type="ARBA" id="ARBA00022989"/>
    </source>
</evidence>
<comment type="subcellular location">
    <subcellularLocation>
        <location evidence="2">Membrane</location>
    </subcellularLocation>
</comment>
<evidence type="ECO:0000256" key="9">
    <source>
        <dbReference type="ARBA" id="ARBA00023004"/>
    </source>
</evidence>
<organism evidence="13 14">
    <name type="scientific">Letharia lupina</name>
    <dbReference type="NCBI Taxonomy" id="560253"/>
    <lineage>
        <taxon>Eukaryota</taxon>
        <taxon>Fungi</taxon>
        <taxon>Dikarya</taxon>
        <taxon>Ascomycota</taxon>
        <taxon>Pezizomycotina</taxon>
        <taxon>Lecanoromycetes</taxon>
        <taxon>OSLEUM clade</taxon>
        <taxon>Lecanoromycetidae</taxon>
        <taxon>Lecanorales</taxon>
        <taxon>Lecanorineae</taxon>
        <taxon>Parmeliaceae</taxon>
        <taxon>Letharia</taxon>
    </lineage>
</organism>
<evidence type="ECO:0000256" key="2">
    <source>
        <dbReference type="ARBA" id="ARBA00004370"/>
    </source>
</evidence>
<keyword evidence="4 12" id="KW-0349">Heme</keyword>
<protein>
    <recommendedName>
        <fullName evidence="15">Cytochrome P450</fullName>
    </recommendedName>
</protein>
<evidence type="ECO:0000313" key="13">
    <source>
        <dbReference type="EMBL" id="KAF6226141.1"/>
    </source>
</evidence>
<comment type="caution">
    <text evidence="13">The sequence shown here is derived from an EMBL/GenBank/DDBJ whole genome shotgun (WGS) entry which is preliminary data.</text>
</comment>
<dbReference type="InterPro" id="IPR001128">
    <property type="entry name" value="Cyt_P450"/>
</dbReference>
<keyword evidence="14" id="KW-1185">Reference proteome</keyword>
<keyword evidence="11" id="KW-0472">Membrane</keyword>
<evidence type="ECO:0008006" key="15">
    <source>
        <dbReference type="Google" id="ProtNLM"/>
    </source>
</evidence>
<dbReference type="CDD" id="cd11041">
    <property type="entry name" value="CYP503A1-like"/>
    <property type="match status" value="1"/>
</dbReference>
<dbReference type="GO" id="GO:0004497">
    <property type="term" value="F:monooxygenase activity"/>
    <property type="evidence" value="ECO:0007669"/>
    <property type="project" value="UniProtKB-KW"/>
</dbReference>
<dbReference type="PANTHER" id="PTHR46206">
    <property type="entry name" value="CYTOCHROME P450"/>
    <property type="match status" value="1"/>
</dbReference>
<dbReference type="RefSeq" id="XP_037154694.1">
    <property type="nucleotide sequence ID" value="XM_037299868.1"/>
</dbReference>
<dbReference type="Pfam" id="PF00067">
    <property type="entry name" value="p450"/>
    <property type="match status" value="1"/>
</dbReference>
<evidence type="ECO:0000256" key="4">
    <source>
        <dbReference type="ARBA" id="ARBA00022617"/>
    </source>
</evidence>
<feature type="binding site" description="axial binding residue" evidence="12">
    <location>
        <position position="214"/>
    </location>
    <ligand>
        <name>heme</name>
        <dbReference type="ChEBI" id="CHEBI:30413"/>
    </ligand>
    <ligandPart>
        <name>Fe</name>
        <dbReference type="ChEBI" id="CHEBI:18248"/>
    </ligandPart>
</feature>
<name>A0A8H6CN36_9LECA</name>
<keyword evidence="6 12" id="KW-0479">Metal-binding</keyword>
<dbReference type="GeneID" id="59337402"/>
<evidence type="ECO:0000256" key="3">
    <source>
        <dbReference type="ARBA" id="ARBA00010617"/>
    </source>
</evidence>
<dbReference type="InterPro" id="IPR036396">
    <property type="entry name" value="Cyt_P450_sf"/>
</dbReference>
<keyword evidence="10" id="KW-0503">Monooxygenase</keyword>
<keyword evidence="5" id="KW-0812">Transmembrane</keyword>
<accession>A0A8H6CN36</accession>
<keyword evidence="9 12" id="KW-0408">Iron</keyword>
<dbReference type="GO" id="GO:0020037">
    <property type="term" value="F:heme binding"/>
    <property type="evidence" value="ECO:0007669"/>
    <property type="project" value="InterPro"/>
</dbReference>
<dbReference type="SUPFAM" id="SSF48264">
    <property type="entry name" value="Cytochrome P450"/>
    <property type="match status" value="1"/>
</dbReference>
<comment type="cofactor">
    <cofactor evidence="1 12">
        <name>heme</name>
        <dbReference type="ChEBI" id="CHEBI:30413"/>
    </cofactor>
</comment>
<gene>
    <name evidence="13" type="ORF">HO133_009007</name>
</gene>
<dbReference type="GO" id="GO:0005506">
    <property type="term" value="F:iron ion binding"/>
    <property type="evidence" value="ECO:0007669"/>
    <property type="project" value="InterPro"/>
</dbReference>
<proteinExistence type="inferred from homology"/>
<evidence type="ECO:0000256" key="6">
    <source>
        <dbReference type="ARBA" id="ARBA00022723"/>
    </source>
</evidence>
<evidence type="ECO:0000256" key="5">
    <source>
        <dbReference type="ARBA" id="ARBA00022692"/>
    </source>
</evidence>
<dbReference type="EMBL" id="JACCJB010000006">
    <property type="protein sequence ID" value="KAF6226141.1"/>
    <property type="molecule type" value="Genomic_DNA"/>
</dbReference>
<evidence type="ECO:0000256" key="11">
    <source>
        <dbReference type="ARBA" id="ARBA00023136"/>
    </source>
</evidence>
<dbReference type="Gene3D" id="1.10.630.10">
    <property type="entry name" value="Cytochrome P450"/>
    <property type="match status" value="1"/>
</dbReference>
<dbReference type="PRINTS" id="PR00465">
    <property type="entry name" value="EP450IV"/>
</dbReference>
<evidence type="ECO:0000256" key="10">
    <source>
        <dbReference type="ARBA" id="ARBA00023033"/>
    </source>
</evidence>
<comment type="similarity">
    <text evidence="3">Belongs to the cytochrome P450 family.</text>
</comment>
<evidence type="ECO:0000256" key="8">
    <source>
        <dbReference type="ARBA" id="ARBA00023002"/>
    </source>
</evidence>
<dbReference type="InterPro" id="IPR002403">
    <property type="entry name" value="Cyt_P450_E_grp-IV"/>
</dbReference>
<keyword evidence="8" id="KW-0560">Oxidoreductase</keyword>
<evidence type="ECO:0000256" key="12">
    <source>
        <dbReference type="PIRSR" id="PIRSR602403-1"/>
    </source>
</evidence>
<sequence length="269" mass="30860">MTPRFLAPLVTSIVTRRQRALKIILKYLFPLVEERLRMDCIQWIIDSAPKKEQWDAKRIIQEALALWFGSVHQLAMSFVFALYDLCEHPEYIEKLREELAQTGEKRQWSPNSLPLLDSFLKESARMNPSDSISIRRKALSPYTLSDGTLVPTGSWACVPQRAILRAPTYYSDPNVFNGFRFATEGAVGKHCPKPGPLTDIDGTFPLWGLGKRACPGRFYAVEALKMMVGHVLERYDFELENHTARRTFSWRSATIPRSDVKISLRRKEA</sequence>
<dbReference type="Proteomes" id="UP000593566">
    <property type="component" value="Unassembled WGS sequence"/>
</dbReference>